<dbReference type="InterPro" id="IPR019931">
    <property type="entry name" value="LPXTG_anchor"/>
</dbReference>
<keyword evidence="5" id="KW-1133">Transmembrane helix</keyword>
<dbReference type="NCBIfam" id="TIGR01167">
    <property type="entry name" value="LPXTG_anchor"/>
    <property type="match status" value="1"/>
</dbReference>
<evidence type="ECO:0000313" key="8">
    <source>
        <dbReference type="Proteomes" id="UP000051085"/>
    </source>
</evidence>
<feature type="domain" description="Gram-positive cocci surface proteins LPxTG" evidence="6">
    <location>
        <begin position="38"/>
        <end position="69"/>
    </location>
</feature>
<reference evidence="7 8" key="1">
    <citation type="journal article" date="2015" name="Genome Announc.">
        <title>Expanding the biotechnology potential of lactobacilli through comparative genomics of 213 strains and associated genera.</title>
        <authorList>
            <person name="Sun Z."/>
            <person name="Harris H.M."/>
            <person name="McCann A."/>
            <person name="Guo C."/>
            <person name="Argimon S."/>
            <person name="Zhang W."/>
            <person name="Yang X."/>
            <person name="Jeffery I.B."/>
            <person name="Cooney J.C."/>
            <person name="Kagawa T.F."/>
            <person name="Liu W."/>
            <person name="Song Y."/>
            <person name="Salvetti E."/>
            <person name="Wrobel A."/>
            <person name="Rasinkangas P."/>
            <person name="Parkhill J."/>
            <person name="Rea M.C."/>
            <person name="O'Sullivan O."/>
            <person name="Ritari J."/>
            <person name="Douillard F.P."/>
            <person name="Paul Ross R."/>
            <person name="Yang R."/>
            <person name="Briner A.E."/>
            <person name="Felis G.E."/>
            <person name="de Vos W.M."/>
            <person name="Barrangou R."/>
            <person name="Klaenhammer T.R."/>
            <person name="Caufield P.W."/>
            <person name="Cui Y."/>
            <person name="Zhang H."/>
            <person name="O'Toole P.W."/>
        </authorList>
    </citation>
    <scope>NUCLEOTIDE SEQUENCE [LARGE SCALE GENOMIC DNA]</scope>
    <source>
        <strain evidence="7 8">DSM 8475</strain>
    </source>
</reference>
<evidence type="ECO:0000256" key="4">
    <source>
        <dbReference type="ARBA" id="ARBA00023088"/>
    </source>
</evidence>
<dbReference type="Proteomes" id="UP000051085">
    <property type="component" value="Unassembled WGS sequence"/>
</dbReference>
<dbReference type="AlphaFoldDB" id="A0A922PU86"/>
<feature type="transmembrane region" description="Helical" evidence="5">
    <location>
        <begin position="46"/>
        <end position="64"/>
    </location>
</feature>
<gene>
    <name evidence="7" type="ORF">FD34_GL000239</name>
</gene>
<dbReference type="PROSITE" id="PS50847">
    <property type="entry name" value="GRAM_POS_ANCHORING"/>
    <property type="match status" value="1"/>
</dbReference>
<keyword evidence="5" id="KW-0472">Membrane</keyword>
<evidence type="ECO:0000256" key="1">
    <source>
        <dbReference type="ARBA" id="ARBA00022512"/>
    </source>
</evidence>
<dbReference type="Pfam" id="PF00746">
    <property type="entry name" value="Gram_pos_anchor"/>
    <property type="match status" value="1"/>
</dbReference>
<organism evidence="7 8">
    <name type="scientific">Limosilactobacillus pontis DSM 8475</name>
    <dbReference type="NCBI Taxonomy" id="1423794"/>
    <lineage>
        <taxon>Bacteria</taxon>
        <taxon>Bacillati</taxon>
        <taxon>Bacillota</taxon>
        <taxon>Bacilli</taxon>
        <taxon>Lactobacillales</taxon>
        <taxon>Lactobacillaceae</taxon>
        <taxon>Limosilactobacillus</taxon>
    </lineage>
</organism>
<proteinExistence type="predicted"/>
<keyword evidence="3" id="KW-0732">Signal</keyword>
<evidence type="ECO:0000259" key="6">
    <source>
        <dbReference type="PROSITE" id="PS50847"/>
    </source>
</evidence>
<keyword evidence="5" id="KW-0812">Transmembrane</keyword>
<evidence type="ECO:0000256" key="3">
    <source>
        <dbReference type="ARBA" id="ARBA00022729"/>
    </source>
</evidence>
<keyword evidence="4" id="KW-0572">Peptidoglycan-anchor</keyword>
<accession>A0A922PU86</accession>
<sequence>MTGVKPTAVRFATQTATVQTDQAVAVAKPASSWGQVALPQTGNSSSLLSIILGVFTGSLTLFGLRKRHS</sequence>
<keyword evidence="2" id="KW-0964">Secreted</keyword>
<keyword evidence="1" id="KW-0134">Cell wall</keyword>
<comment type="caution">
    <text evidence="7">The sequence shown here is derived from an EMBL/GenBank/DDBJ whole genome shotgun (WGS) entry which is preliminary data.</text>
</comment>
<dbReference type="EMBL" id="AZGO01000055">
    <property type="protein sequence ID" value="KRM35980.1"/>
    <property type="molecule type" value="Genomic_DNA"/>
</dbReference>
<evidence type="ECO:0000313" key="7">
    <source>
        <dbReference type="EMBL" id="KRM35980.1"/>
    </source>
</evidence>
<protein>
    <recommendedName>
        <fullName evidence="6">Gram-positive cocci surface proteins LPxTG domain-containing protein</fullName>
    </recommendedName>
</protein>
<evidence type="ECO:0000256" key="2">
    <source>
        <dbReference type="ARBA" id="ARBA00022525"/>
    </source>
</evidence>
<name>A0A922PU86_9LACO</name>
<evidence type="ECO:0000256" key="5">
    <source>
        <dbReference type="SAM" id="Phobius"/>
    </source>
</evidence>